<proteinExistence type="predicted"/>
<evidence type="ECO:0008006" key="4">
    <source>
        <dbReference type="Google" id="ProtNLM"/>
    </source>
</evidence>
<feature type="transmembrane region" description="Helical" evidence="1">
    <location>
        <begin position="36"/>
        <end position="55"/>
    </location>
</feature>
<dbReference type="Proteomes" id="UP000585836">
    <property type="component" value="Unassembled WGS sequence"/>
</dbReference>
<keyword evidence="1" id="KW-1133">Transmembrane helix</keyword>
<evidence type="ECO:0000256" key="1">
    <source>
        <dbReference type="SAM" id="Phobius"/>
    </source>
</evidence>
<gene>
    <name evidence="2" type="ORF">FHS34_006970</name>
</gene>
<protein>
    <recommendedName>
        <fullName evidence="4">Integral membrane protein</fullName>
    </recommendedName>
</protein>
<accession>A0A7W9Q167</accession>
<evidence type="ECO:0000313" key="2">
    <source>
        <dbReference type="EMBL" id="MBB5931461.1"/>
    </source>
</evidence>
<keyword evidence="3" id="KW-1185">Reference proteome</keyword>
<keyword evidence="1" id="KW-0472">Membrane</keyword>
<dbReference type="RefSeq" id="WP_225817385.1">
    <property type="nucleotide sequence ID" value="NZ_BAAAWF010000024.1"/>
</dbReference>
<dbReference type="EMBL" id="JACHJK010000016">
    <property type="protein sequence ID" value="MBB5931461.1"/>
    <property type="molecule type" value="Genomic_DNA"/>
</dbReference>
<name>A0A7W9Q167_9ACTN</name>
<keyword evidence="1" id="KW-0812">Transmembrane</keyword>
<reference evidence="2 3" key="1">
    <citation type="submission" date="2020-08" db="EMBL/GenBank/DDBJ databases">
        <title>Genomic Encyclopedia of Type Strains, Phase III (KMG-III): the genomes of soil and plant-associated and newly described type strains.</title>
        <authorList>
            <person name="Whitman W."/>
        </authorList>
    </citation>
    <scope>NUCLEOTIDE SEQUENCE [LARGE SCALE GENOMIC DNA]</scope>
    <source>
        <strain evidence="2 3">CECT 3313</strain>
    </source>
</reference>
<organism evidence="2 3">
    <name type="scientific">Streptomyces echinatus</name>
    <dbReference type="NCBI Taxonomy" id="67293"/>
    <lineage>
        <taxon>Bacteria</taxon>
        <taxon>Bacillati</taxon>
        <taxon>Actinomycetota</taxon>
        <taxon>Actinomycetes</taxon>
        <taxon>Kitasatosporales</taxon>
        <taxon>Streptomycetaceae</taxon>
        <taxon>Streptomyces</taxon>
    </lineage>
</organism>
<evidence type="ECO:0000313" key="3">
    <source>
        <dbReference type="Proteomes" id="UP000585836"/>
    </source>
</evidence>
<dbReference type="AlphaFoldDB" id="A0A7W9Q167"/>
<feature type="transmembrane region" description="Helical" evidence="1">
    <location>
        <begin position="107"/>
        <end position="125"/>
    </location>
</feature>
<comment type="caution">
    <text evidence="2">The sequence shown here is derived from an EMBL/GenBank/DDBJ whole genome shotgun (WGS) entry which is preliminary data.</text>
</comment>
<sequence length="127" mass="14257">MLTSVVTQWPWLLAITALVIHCSALAKWVPIQRFWTVYPFIWVVCGTGAVSYGAWRGFAVENMLVVCSSALTGLTIGMYPTRKLFAEWAHEINQGETRERYDYPRTHLAFCGASVLVMMAGAILLTR</sequence>